<evidence type="ECO:0000313" key="4">
    <source>
        <dbReference type="Proteomes" id="UP000053989"/>
    </source>
</evidence>
<dbReference type="AlphaFoldDB" id="A0A0C3EHG3"/>
<reference evidence="3 4" key="1">
    <citation type="submission" date="2014-04" db="EMBL/GenBank/DDBJ databases">
        <authorList>
            <consortium name="DOE Joint Genome Institute"/>
            <person name="Kuo A."/>
            <person name="Kohler A."/>
            <person name="Nagy L.G."/>
            <person name="Floudas D."/>
            <person name="Copeland A."/>
            <person name="Barry K.W."/>
            <person name="Cichocki N."/>
            <person name="Veneault-Fourrey C."/>
            <person name="LaButti K."/>
            <person name="Lindquist E.A."/>
            <person name="Lipzen A."/>
            <person name="Lundell T."/>
            <person name="Morin E."/>
            <person name="Murat C."/>
            <person name="Sun H."/>
            <person name="Tunlid A."/>
            <person name="Henrissat B."/>
            <person name="Grigoriev I.V."/>
            <person name="Hibbett D.S."/>
            <person name="Martin F."/>
            <person name="Nordberg H.P."/>
            <person name="Cantor M.N."/>
            <person name="Hua S.X."/>
        </authorList>
    </citation>
    <scope>NUCLEOTIDE SEQUENCE [LARGE SCALE GENOMIC DNA]</scope>
    <source>
        <strain evidence="3 4">Foug A</strain>
    </source>
</reference>
<dbReference type="Proteomes" id="UP000053989">
    <property type="component" value="Unassembled WGS sequence"/>
</dbReference>
<keyword evidence="1" id="KW-0472">Membrane</keyword>
<keyword evidence="1" id="KW-1133">Transmembrane helix</keyword>
<sequence length="112" mass="13225">PHILQQTMSSESQLCLSAAVLMFELLMLSWEKLAADIPHLKPWIDYALGWIYKYYQCMDSKNVYILAMFVDLAICLTWIKCTWGTEYIMKAKELILEMVHHCTVHYMFLQNL</sequence>
<gene>
    <name evidence="3" type="ORF">SCLCIDRAFT_108112</name>
</gene>
<dbReference type="HOGENOM" id="CLU_104896_0_0_1"/>
<dbReference type="InParanoid" id="A0A0C3EHG3"/>
<name>A0A0C3EHG3_9AGAM</name>
<dbReference type="EMBL" id="KN822013">
    <property type="protein sequence ID" value="KIM67371.1"/>
    <property type="molecule type" value="Genomic_DNA"/>
</dbReference>
<feature type="transmembrane region" description="Helical" evidence="1">
    <location>
        <begin position="63"/>
        <end position="83"/>
    </location>
</feature>
<reference evidence="4" key="2">
    <citation type="submission" date="2015-01" db="EMBL/GenBank/DDBJ databases">
        <title>Evolutionary Origins and Diversification of the Mycorrhizal Mutualists.</title>
        <authorList>
            <consortium name="DOE Joint Genome Institute"/>
            <consortium name="Mycorrhizal Genomics Consortium"/>
            <person name="Kohler A."/>
            <person name="Kuo A."/>
            <person name="Nagy L.G."/>
            <person name="Floudas D."/>
            <person name="Copeland A."/>
            <person name="Barry K.W."/>
            <person name="Cichocki N."/>
            <person name="Veneault-Fourrey C."/>
            <person name="LaButti K."/>
            <person name="Lindquist E.A."/>
            <person name="Lipzen A."/>
            <person name="Lundell T."/>
            <person name="Morin E."/>
            <person name="Murat C."/>
            <person name="Riley R."/>
            <person name="Ohm R."/>
            <person name="Sun H."/>
            <person name="Tunlid A."/>
            <person name="Henrissat B."/>
            <person name="Grigoriev I.V."/>
            <person name="Hibbett D.S."/>
            <person name="Martin F."/>
        </authorList>
    </citation>
    <scope>NUCLEOTIDE SEQUENCE [LARGE SCALE GENOMIC DNA]</scope>
    <source>
        <strain evidence="4">Foug A</strain>
    </source>
</reference>
<evidence type="ECO:0000256" key="2">
    <source>
        <dbReference type="SAM" id="SignalP"/>
    </source>
</evidence>
<proteinExistence type="predicted"/>
<feature type="non-terminal residue" evidence="3">
    <location>
        <position position="1"/>
    </location>
</feature>
<evidence type="ECO:0000256" key="1">
    <source>
        <dbReference type="SAM" id="Phobius"/>
    </source>
</evidence>
<organism evidence="3 4">
    <name type="scientific">Scleroderma citrinum Foug A</name>
    <dbReference type="NCBI Taxonomy" id="1036808"/>
    <lineage>
        <taxon>Eukaryota</taxon>
        <taxon>Fungi</taxon>
        <taxon>Dikarya</taxon>
        <taxon>Basidiomycota</taxon>
        <taxon>Agaricomycotina</taxon>
        <taxon>Agaricomycetes</taxon>
        <taxon>Agaricomycetidae</taxon>
        <taxon>Boletales</taxon>
        <taxon>Sclerodermatineae</taxon>
        <taxon>Sclerodermataceae</taxon>
        <taxon>Scleroderma</taxon>
    </lineage>
</organism>
<keyword evidence="2" id="KW-0732">Signal</keyword>
<keyword evidence="4" id="KW-1185">Reference proteome</keyword>
<feature type="chain" id="PRO_5002163870" evidence="2">
    <location>
        <begin position="35"/>
        <end position="112"/>
    </location>
</feature>
<feature type="signal peptide" evidence="2">
    <location>
        <begin position="1"/>
        <end position="34"/>
    </location>
</feature>
<keyword evidence="1" id="KW-0812">Transmembrane</keyword>
<evidence type="ECO:0000313" key="3">
    <source>
        <dbReference type="EMBL" id="KIM67371.1"/>
    </source>
</evidence>
<accession>A0A0C3EHG3</accession>
<dbReference type="OrthoDB" id="2639200at2759"/>
<protein>
    <submittedName>
        <fullName evidence="3">Uncharacterized protein</fullName>
    </submittedName>
</protein>